<evidence type="ECO:0000313" key="2">
    <source>
        <dbReference type="Proteomes" id="UP000015102"/>
    </source>
</evidence>
<accession>T1GPE3</accession>
<sequence length="26" mass="3304">MEKYGIWKKNSRNVDFKIKIHLFFFN</sequence>
<dbReference type="EnsemblMetazoa" id="MESCA005471-RA">
    <property type="protein sequence ID" value="MESCA005471-PA"/>
    <property type="gene ID" value="MESCA005471"/>
</dbReference>
<dbReference type="AlphaFoldDB" id="T1GPE3"/>
<reference evidence="2" key="1">
    <citation type="submission" date="2013-02" db="EMBL/GenBank/DDBJ databases">
        <authorList>
            <person name="Hughes D."/>
        </authorList>
    </citation>
    <scope>NUCLEOTIDE SEQUENCE</scope>
    <source>
        <strain>Durham</strain>
        <strain evidence="2">NC isolate 2 -- Noor lab</strain>
    </source>
</reference>
<organism evidence="1 2">
    <name type="scientific">Megaselia scalaris</name>
    <name type="common">Humpbacked fly</name>
    <name type="synonym">Phora scalaris</name>
    <dbReference type="NCBI Taxonomy" id="36166"/>
    <lineage>
        <taxon>Eukaryota</taxon>
        <taxon>Metazoa</taxon>
        <taxon>Ecdysozoa</taxon>
        <taxon>Arthropoda</taxon>
        <taxon>Hexapoda</taxon>
        <taxon>Insecta</taxon>
        <taxon>Pterygota</taxon>
        <taxon>Neoptera</taxon>
        <taxon>Endopterygota</taxon>
        <taxon>Diptera</taxon>
        <taxon>Brachycera</taxon>
        <taxon>Muscomorpha</taxon>
        <taxon>Platypezoidea</taxon>
        <taxon>Phoridae</taxon>
        <taxon>Megaseliini</taxon>
        <taxon>Megaselia</taxon>
    </lineage>
</organism>
<dbReference type="HOGENOM" id="CLU_3417471_0_0_1"/>
<dbReference type="Proteomes" id="UP000015102">
    <property type="component" value="Unassembled WGS sequence"/>
</dbReference>
<evidence type="ECO:0000313" key="1">
    <source>
        <dbReference type="EnsemblMetazoa" id="MESCA005471-PA"/>
    </source>
</evidence>
<protein>
    <submittedName>
        <fullName evidence="1">Uncharacterized protein</fullName>
    </submittedName>
</protein>
<dbReference type="EMBL" id="CAQQ02104181">
    <property type="status" value="NOT_ANNOTATED_CDS"/>
    <property type="molecule type" value="Genomic_DNA"/>
</dbReference>
<keyword evidence="2" id="KW-1185">Reference proteome</keyword>
<reference evidence="1" key="2">
    <citation type="submission" date="2015-06" db="UniProtKB">
        <authorList>
            <consortium name="EnsemblMetazoa"/>
        </authorList>
    </citation>
    <scope>IDENTIFICATION</scope>
</reference>
<proteinExistence type="predicted"/>
<name>T1GPE3_MEGSC</name>